<evidence type="ECO:0000256" key="16">
    <source>
        <dbReference type="HAMAP-Rule" id="MF_00134"/>
    </source>
</evidence>
<dbReference type="InterPro" id="IPR001240">
    <property type="entry name" value="PRAI_dom"/>
</dbReference>
<comment type="similarity">
    <text evidence="16">Belongs to the TrpC family.</text>
</comment>
<evidence type="ECO:0000256" key="11">
    <source>
        <dbReference type="ARBA" id="ARBA00023141"/>
    </source>
</evidence>
<evidence type="ECO:0000256" key="6">
    <source>
        <dbReference type="ARBA" id="ARBA00009847"/>
    </source>
</evidence>
<organism evidence="20 21">
    <name type="scientific">Vibrio diazotrophicus</name>
    <dbReference type="NCBI Taxonomy" id="685"/>
    <lineage>
        <taxon>Bacteria</taxon>
        <taxon>Pseudomonadati</taxon>
        <taxon>Pseudomonadota</taxon>
        <taxon>Gammaproteobacteria</taxon>
        <taxon>Vibrionales</taxon>
        <taxon>Vibrionaceae</taxon>
        <taxon>Vibrio</taxon>
    </lineage>
</organism>
<comment type="pathway">
    <text evidence="3 17">Amino-acid biosynthesis; L-tryptophan biosynthesis; L-tryptophan from chorismate: step 3/5.</text>
</comment>
<protein>
    <recommendedName>
        <fullName evidence="16 17">Multifunctional fusion protein</fullName>
    </recommendedName>
    <domain>
        <recommendedName>
            <fullName evidence="16">Indole-3-glycerol phosphate synthase</fullName>
            <shortName evidence="16">IGPS</shortName>
            <ecNumber evidence="16">4.1.1.48</ecNumber>
        </recommendedName>
    </domain>
    <domain>
        <recommendedName>
            <fullName evidence="17">N-(5'-phosphoribosyl)anthranilate isomerase</fullName>
            <shortName evidence="17">PRAI</shortName>
            <ecNumber evidence="17">5.3.1.24</ecNumber>
        </recommendedName>
    </domain>
</protein>
<comment type="catalytic activity">
    <reaction evidence="2 16">
        <text>1-(2-carboxyphenylamino)-1-deoxy-D-ribulose 5-phosphate + H(+) = (1S,2R)-1-C-(indol-3-yl)glycerol 3-phosphate + CO2 + H2O</text>
        <dbReference type="Rhea" id="RHEA:23476"/>
        <dbReference type="ChEBI" id="CHEBI:15377"/>
        <dbReference type="ChEBI" id="CHEBI:15378"/>
        <dbReference type="ChEBI" id="CHEBI:16526"/>
        <dbReference type="ChEBI" id="CHEBI:58613"/>
        <dbReference type="ChEBI" id="CHEBI:58866"/>
        <dbReference type="EC" id="4.1.1.48"/>
    </reaction>
</comment>
<dbReference type="PANTHER" id="PTHR22854">
    <property type="entry name" value="TRYPTOPHAN BIOSYNTHESIS PROTEIN"/>
    <property type="match status" value="1"/>
</dbReference>
<accession>A0A329E6R7</accession>
<evidence type="ECO:0000256" key="15">
    <source>
        <dbReference type="ARBA" id="ARBA00025592"/>
    </source>
</evidence>
<dbReference type="HAMAP" id="MF_00134_B">
    <property type="entry name" value="IGPS_B"/>
    <property type="match status" value="1"/>
</dbReference>
<keyword evidence="9 16" id="KW-0210">Decarboxylase</keyword>
<dbReference type="UniPathway" id="UPA00035">
    <property type="reaction ID" value="UER00042"/>
</dbReference>
<evidence type="ECO:0000256" key="8">
    <source>
        <dbReference type="ARBA" id="ARBA00022605"/>
    </source>
</evidence>
<dbReference type="InterPro" id="IPR045186">
    <property type="entry name" value="Indole-3-glycerol_P_synth"/>
</dbReference>
<evidence type="ECO:0000256" key="7">
    <source>
        <dbReference type="ARBA" id="ARBA00011245"/>
    </source>
</evidence>
<dbReference type="InterPro" id="IPR001468">
    <property type="entry name" value="Indole-3-GlycerolPSynthase_CS"/>
</dbReference>
<dbReference type="GO" id="GO:0004425">
    <property type="term" value="F:indole-3-glycerol-phosphate synthase activity"/>
    <property type="evidence" value="ECO:0007669"/>
    <property type="project" value="UniProtKB-UniRule"/>
</dbReference>
<dbReference type="EMBL" id="QLTR01000017">
    <property type="protein sequence ID" value="RAS61490.1"/>
    <property type="molecule type" value="Genomic_DNA"/>
</dbReference>
<keyword evidence="14" id="KW-0511">Multifunctional enzyme</keyword>
<dbReference type="CDD" id="cd00331">
    <property type="entry name" value="IGPS"/>
    <property type="match status" value="1"/>
</dbReference>
<dbReference type="NCBIfam" id="NF006945">
    <property type="entry name" value="PRK09427.1"/>
    <property type="match status" value="1"/>
</dbReference>
<evidence type="ECO:0000313" key="21">
    <source>
        <dbReference type="Proteomes" id="UP000248729"/>
    </source>
</evidence>
<name>A0A329E6R7_VIBDI</name>
<evidence type="ECO:0000256" key="1">
    <source>
        <dbReference type="ARBA" id="ARBA00001164"/>
    </source>
</evidence>
<evidence type="ECO:0000256" key="13">
    <source>
        <dbReference type="ARBA" id="ARBA00023239"/>
    </source>
</evidence>
<dbReference type="EC" id="5.3.1.24" evidence="17"/>
<comment type="pathway">
    <text evidence="4 16">Amino-acid biosynthesis; L-tryptophan biosynthesis; L-tryptophan from chorismate: step 4/5.</text>
</comment>
<comment type="similarity">
    <text evidence="5">In the N-terminal section; belongs to the TrpC family.</text>
</comment>
<dbReference type="Pfam" id="PF00218">
    <property type="entry name" value="IGPS"/>
    <property type="match status" value="1"/>
</dbReference>
<evidence type="ECO:0000256" key="9">
    <source>
        <dbReference type="ARBA" id="ARBA00022793"/>
    </source>
</evidence>
<keyword evidence="11 16" id="KW-0057">Aromatic amino acid biosynthesis</keyword>
<dbReference type="GO" id="GO:0004640">
    <property type="term" value="F:phosphoribosylanthranilate isomerase activity"/>
    <property type="evidence" value="ECO:0007669"/>
    <property type="project" value="UniProtKB-UniRule"/>
</dbReference>
<dbReference type="InterPro" id="IPR013785">
    <property type="entry name" value="Aldolase_TIM"/>
</dbReference>
<comment type="catalytic activity">
    <reaction evidence="1 17">
        <text>N-(5-phospho-beta-D-ribosyl)anthranilate = 1-(2-carboxyphenylamino)-1-deoxy-D-ribulose 5-phosphate</text>
        <dbReference type="Rhea" id="RHEA:21540"/>
        <dbReference type="ChEBI" id="CHEBI:18277"/>
        <dbReference type="ChEBI" id="CHEBI:58613"/>
        <dbReference type="EC" id="5.3.1.24"/>
    </reaction>
</comment>
<dbReference type="EC" id="4.1.1.48" evidence="16"/>
<dbReference type="CDD" id="cd00405">
    <property type="entry name" value="PRAI"/>
    <property type="match status" value="1"/>
</dbReference>
<evidence type="ECO:0000256" key="3">
    <source>
        <dbReference type="ARBA" id="ARBA00004664"/>
    </source>
</evidence>
<keyword evidence="13 16" id="KW-0456">Lyase</keyword>
<evidence type="ECO:0000256" key="17">
    <source>
        <dbReference type="HAMAP-Rule" id="MF_00135"/>
    </source>
</evidence>
<dbReference type="PROSITE" id="PS00614">
    <property type="entry name" value="IGPS"/>
    <property type="match status" value="1"/>
</dbReference>
<evidence type="ECO:0000256" key="10">
    <source>
        <dbReference type="ARBA" id="ARBA00022822"/>
    </source>
</evidence>
<sequence>MSNETNVSNELLANEKAESGQPQQLSEHISVENTKMAQVLAKIVKDKAVWVEERQKEQPLESFKNLLTTSDRDFYQALGHQNSDNGKTAFILECKKASPSKGLIRQHFDLDYIASVYNQYANAISVLTDEKYFQGNFEFLPRIRSQVTQPVLCKDFMISPYQVYLARHYGADAILLMLSVLNDEQYKELAAVAHELGMGILTETSNEEEIHRAVALEAKVIGINNRNLRDLSTDLNRTKELAPLLPEGTTVISESGIYTHQQVRDLVPYASGFLIGSALMAQENLELAVRKVVLGENKVCGLTHPDDAVKAYQAGAVFGGLIFVPKSKRYVDTEAARLTMAGAPLQYVGVFQNHSVKEVADTAVQLGLFAVQLHGDESQAFIDELRSALPEQVEIWKAYGVTDQLPAFIENHVDRHLLDAKVGTQSGGTGTSFDWSLLANAPVSNVMLAGGLSPENAQHAATLGCMGLDLNSGVESEPGKKDAAKLKQAFSAIRNY</sequence>
<dbReference type="AlphaFoldDB" id="A0A329E6R7"/>
<comment type="similarity">
    <text evidence="6">In the C-terminal section; belongs to the TrpF family.</text>
</comment>
<dbReference type="HAMAP" id="MF_00135">
    <property type="entry name" value="PRAI"/>
    <property type="match status" value="1"/>
</dbReference>
<evidence type="ECO:0000256" key="2">
    <source>
        <dbReference type="ARBA" id="ARBA00001633"/>
    </source>
</evidence>
<dbReference type="InterPro" id="IPR011060">
    <property type="entry name" value="RibuloseP-bd_barrel"/>
</dbReference>
<feature type="domain" description="N-(5'phosphoribosyl) anthranilate isomerase (PRAI)" evidence="19">
    <location>
        <begin position="297"/>
        <end position="490"/>
    </location>
</feature>
<dbReference type="Pfam" id="PF00697">
    <property type="entry name" value="PRAI"/>
    <property type="match status" value="1"/>
</dbReference>
<dbReference type="SUPFAM" id="SSF51366">
    <property type="entry name" value="Ribulose-phoshate binding barrel"/>
    <property type="match status" value="2"/>
</dbReference>
<evidence type="ECO:0000256" key="5">
    <source>
        <dbReference type="ARBA" id="ARBA00007902"/>
    </source>
</evidence>
<comment type="subunit">
    <text evidence="7">Monomer.</text>
</comment>
<feature type="domain" description="Indole-3-glycerol phosphate synthase" evidence="18">
    <location>
        <begin position="40"/>
        <end position="291"/>
    </location>
</feature>
<evidence type="ECO:0000259" key="18">
    <source>
        <dbReference type="Pfam" id="PF00218"/>
    </source>
</evidence>
<comment type="caution">
    <text evidence="20">The sequence shown here is derived from an EMBL/GenBank/DDBJ whole genome shotgun (WGS) entry which is preliminary data.</text>
</comment>
<dbReference type="FunFam" id="3.20.20.70:FF:000165">
    <property type="entry name" value="Multifunctional fusion protein"/>
    <property type="match status" value="1"/>
</dbReference>
<dbReference type="GO" id="GO:0000162">
    <property type="term" value="P:L-tryptophan biosynthetic process"/>
    <property type="evidence" value="ECO:0007669"/>
    <property type="project" value="UniProtKB-UniRule"/>
</dbReference>
<comment type="similarity">
    <text evidence="17">Belongs to the TrpF family.</text>
</comment>
<dbReference type="Proteomes" id="UP000248729">
    <property type="component" value="Unassembled WGS sequence"/>
</dbReference>
<evidence type="ECO:0000256" key="4">
    <source>
        <dbReference type="ARBA" id="ARBA00004696"/>
    </source>
</evidence>
<keyword evidence="10 16" id="KW-0822">Tryptophan biosynthesis</keyword>
<dbReference type="InterPro" id="IPR013798">
    <property type="entry name" value="Indole-3-glycerol_P_synth_dom"/>
</dbReference>
<proteinExistence type="inferred from homology"/>
<evidence type="ECO:0000259" key="19">
    <source>
        <dbReference type="Pfam" id="PF00697"/>
    </source>
</evidence>
<evidence type="ECO:0000256" key="14">
    <source>
        <dbReference type="ARBA" id="ARBA00023268"/>
    </source>
</evidence>
<keyword evidence="8 16" id="KW-0028">Amino-acid biosynthesis</keyword>
<reference evidence="20 21" key="1">
    <citation type="submission" date="2018-06" db="EMBL/GenBank/DDBJ databases">
        <title>Freshwater and sediment microbial communities from various areas in North America, analyzing microbe dynamics in response to fracking.</title>
        <authorList>
            <person name="Lamendella R."/>
        </authorList>
    </citation>
    <scope>NUCLEOTIDE SEQUENCE [LARGE SCALE GENOMIC DNA]</scope>
    <source>
        <strain evidence="20 21">99A</strain>
    </source>
</reference>
<comment type="function">
    <text evidence="15">Bifunctional enzyme that catalyzes two sequential steps of tryptophan biosynthetic pathway. The first reaction is catalyzed by the isomerase, coded by the TrpF domain; the second reaction is catalyzed by the synthase, coded by the TrpC domain.</text>
</comment>
<dbReference type="Gene3D" id="3.20.20.70">
    <property type="entry name" value="Aldolase class I"/>
    <property type="match status" value="2"/>
</dbReference>
<evidence type="ECO:0000256" key="12">
    <source>
        <dbReference type="ARBA" id="ARBA00023235"/>
    </source>
</evidence>
<dbReference type="FunFam" id="3.20.20.70:FF:000024">
    <property type="entry name" value="Indole-3-glycerol phosphate synthase"/>
    <property type="match status" value="1"/>
</dbReference>
<dbReference type="PANTHER" id="PTHR22854:SF2">
    <property type="entry name" value="INDOLE-3-GLYCEROL-PHOSPHATE SYNTHASE"/>
    <property type="match status" value="1"/>
</dbReference>
<evidence type="ECO:0000313" key="20">
    <source>
        <dbReference type="EMBL" id="RAS61490.1"/>
    </source>
</evidence>
<keyword evidence="12 17" id="KW-0413">Isomerase</keyword>
<gene>
    <name evidence="17" type="primary">trpF</name>
    <name evidence="16" type="synonym">trpC</name>
    <name evidence="20" type="ORF">DET48_11722</name>
</gene>